<organism evidence="1 2">
    <name type="scientific">Meloidogyne graminicola</name>
    <dbReference type="NCBI Taxonomy" id="189291"/>
    <lineage>
        <taxon>Eukaryota</taxon>
        <taxon>Metazoa</taxon>
        <taxon>Ecdysozoa</taxon>
        <taxon>Nematoda</taxon>
        <taxon>Chromadorea</taxon>
        <taxon>Rhabditida</taxon>
        <taxon>Tylenchina</taxon>
        <taxon>Tylenchomorpha</taxon>
        <taxon>Tylenchoidea</taxon>
        <taxon>Meloidogynidae</taxon>
        <taxon>Meloidogyninae</taxon>
        <taxon>Meloidogyne</taxon>
    </lineage>
</organism>
<keyword evidence="2" id="KW-1185">Reference proteome</keyword>
<evidence type="ECO:0000313" key="1">
    <source>
        <dbReference type="EMBL" id="KAF7635853.1"/>
    </source>
</evidence>
<gene>
    <name evidence="1" type="ORF">Mgra_00004765</name>
</gene>
<dbReference type="AlphaFoldDB" id="A0A8S9ZRN8"/>
<reference evidence="1" key="1">
    <citation type="journal article" date="2020" name="Ecol. Evol.">
        <title>Genome structure and content of the rice root-knot nematode (Meloidogyne graminicola).</title>
        <authorList>
            <person name="Phan N.T."/>
            <person name="Danchin E.G.J."/>
            <person name="Klopp C."/>
            <person name="Perfus-Barbeoch L."/>
            <person name="Kozlowski D.K."/>
            <person name="Koutsovoulos G.D."/>
            <person name="Lopez-Roques C."/>
            <person name="Bouchez O."/>
            <person name="Zahm M."/>
            <person name="Besnard G."/>
            <person name="Bellafiore S."/>
        </authorList>
    </citation>
    <scope>NUCLEOTIDE SEQUENCE</scope>
    <source>
        <strain evidence="1">VN-18</strain>
    </source>
</reference>
<sequence>MRRKIHFELFCEILSEPDVYINIWQNKNEKIKLIIIKELFEIKTEKRKYWLEKIESYINKLKISIEQWNLDNNKINGQKEYNYLNPNGLLTIKLNKNESEINNFDLELIKLNKTKNEINKILKIKNLFKKILNQWILKNKNEETYFIYGTDELGINLIENVEINIEFQINEESSKEKYFGSDLSICKPLLSINCKDNSFYCFLCKESFEELKINYNYLQKYTTNIKEKYIIIKLEGIKFIIKTKINNLRFKTFQVLKEINENNELFISSFIALNYWAKSKGK</sequence>
<protein>
    <submittedName>
        <fullName evidence="1">Uncharacterized protein</fullName>
    </submittedName>
</protein>
<proteinExistence type="predicted"/>
<name>A0A8S9ZRN8_9BILA</name>
<accession>A0A8S9ZRN8</accession>
<evidence type="ECO:0000313" key="2">
    <source>
        <dbReference type="Proteomes" id="UP000605970"/>
    </source>
</evidence>
<dbReference type="EMBL" id="JABEBT010000037">
    <property type="protein sequence ID" value="KAF7635853.1"/>
    <property type="molecule type" value="Genomic_DNA"/>
</dbReference>
<comment type="caution">
    <text evidence="1">The sequence shown here is derived from an EMBL/GenBank/DDBJ whole genome shotgun (WGS) entry which is preliminary data.</text>
</comment>
<dbReference type="Proteomes" id="UP000605970">
    <property type="component" value="Unassembled WGS sequence"/>
</dbReference>